<feature type="transmembrane region" description="Helical" evidence="2">
    <location>
        <begin position="911"/>
        <end position="931"/>
    </location>
</feature>
<evidence type="ECO:0000313" key="3">
    <source>
        <dbReference type="EMBL" id="QHT73874.1"/>
    </source>
</evidence>
<sequence length="1562" mass="185390">MSYVNEIDIIIYESINEIYKDIKNEKLLKLKTFGKEDLYLKLIEKYINNNESKKKLKDIIKNKDQINKILDIIDKYIIIYCILYFGVKFKLEENIKNLEAEYVSNVLNITSSNKFKQLSSSINSTIINSFKFFNNLILLIDKNISDVQDELIIVKNFIDDIGSDIIRENFNKDNKDRSHNAILIIIFRNIYLKEDKFEIIKIFEEQNLKNADFKYITIVDSKFDLIDYSTIESLISVEDINSGLTKSLYELLVDYDNVDLYYVGSEKKINELFEKELLIPITDEFLRYHKDSEKYEKVEGMASTKIDLAERSNKKNDTKLKYIVTKINKLTDYYTPGSDRKEIEKVLYQPMLNRKVVLYNDTEEVSIISKFVNMGRVNLENSEFYSDLKQMRQSPYINFKNFANVGFQIKTNKYIDAIRYSNIEFFNNKNIIGSYNRPIEFRPLSKNIISNVIGIALPVTLFKNSQAIRCLSLKDFMDIRTINQNGFEACNELLKELLINVENKEKIAYWIFDVEKDKLLSDKYQNVNEINYESYLKTLLDNIYNKISILTYEILTNEINESSNNIYYLKKLINYIQDRFVQLNIREEYYSNIQKLLYHVKIPKVKNEYDKNEDKIPGVNSKLIKIPTIPKLKEKEIIIEIQEEETITKEDELLLNATCQHTITFGKIMMIRNKDPSLFDQALYEFIKKYKKDNVEGEFICKSCSQLLDIKKFIADTFQGGIFTLNLSTSTKPLEELSKYEKFNKAIKNIDKIIERVAYVMNNNIYVGNQPIVRLKRQELTKTIIDLIETTNESIRSNDPLIRKKNLELAEKNYGINKQYTNFFLFKLDNEIFVYTSNDTDKYKKYKYNNILAYIILLMILDMSNTQIFFLNFDKNYNYLLFNKFGYGLFNNLYIRVNNSNDVEPIKNYKILCYLIYYITGMMMKFNIWYFDQQIKDNKSFAKIGMEIIIQTVVHLLNTITEAFTNNRNNYLFDTISTRFFLKLNTQFNSNDSKEILDKIELQMSDKIDLTNNKIKIRSGTQHSTQQLEGKIESCSIPNKIFYSIDSLDTKERKKIFSKVKHEDVQDKVKKETKKILFEKYNIDGSKRSTVLKEDELNAYTDKDIEKLSLILRNRRNNLNIRFNKVLFIRNLKNEKKLTKEEKFIDKMNLGYKKYYDNNYDILVKKFIDKLESIIGENININNANIYLKENTYIIDHTYNGNNDQISVIKEAVYKPNHEYFKQNVLILNKDKVEIFYNAIENNLIGYREKGKNYVDVNGKGKFVKINYSIENKLKYLGFDNKYINVNDYQNDDIFTKEKYSNKHIIDIIMRNRINGLKKFMEFSQKIIYQIKNKKNIQIIEKGMTDIEKIKQKFSSTYKQDYQNKKELQITGDSEIVLNFQSKFKYINTTKDNNKKILINWTILNDSIFHNTEKTYNFKDKYIDASNLISLKDNDHIIIFYTLSELAYLIDLNDDSYTKSNLVFLIANIINYCYNLFNKQLSHVEFRKFKYMIESEAEVISYDVTTNLEFNQSEEEIKKQKELNDEDKEREEALDLDQDLKDEEVDDEMTDDEFTKFENRDE</sequence>
<feature type="region of interest" description="Disordered" evidence="1">
    <location>
        <begin position="1515"/>
        <end position="1562"/>
    </location>
</feature>
<feature type="transmembrane region" description="Helical" evidence="2">
    <location>
        <begin position="851"/>
        <end position="873"/>
    </location>
</feature>
<feature type="compositionally biased region" description="Acidic residues" evidence="1">
    <location>
        <begin position="1524"/>
        <end position="1552"/>
    </location>
</feature>
<name>A0A6C0H000_9ZZZZ</name>
<keyword evidence="2" id="KW-0472">Membrane</keyword>
<accession>A0A6C0H000</accession>
<feature type="compositionally biased region" description="Basic and acidic residues" evidence="1">
    <location>
        <begin position="1553"/>
        <end position="1562"/>
    </location>
</feature>
<reference evidence="3" key="1">
    <citation type="journal article" date="2020" name="Nature">
        <title>Giant virus diversity and host interactions through global metagenomics.</title>
        <authorList>
            <person name="Schulz F."/>
            <person name="Roux S."/>
            <person name="Paez-Espino D."/>
            <person name="Jungbluth S."/>
            <person name="Walsh D.A."/>
            <person name="Denef V.J."/>
            <person name="McMahon K.D."/>
            <person name="Konstantinidis K.T."/>
            <person name="Eloe-Fadrosh E.A."/>
            <person name="Kyrpides N.C."/>
            <person name="Woyke T."/>
        </authorList>
    </citation>
    <scope>NUCLEOTIDE SEQUENCE</scope>
    <source>
        <strain evidence="3">GVMAG-M-3300023179-4</strain>
    </source>
</reference>
<keyword evidence="2" id="KW-1133">Transmembrane helix</keyword>
<protein>
    <submittedName>
        <fullName evidence="3">Uncharacterized protein</fullName>
    </submittedName>
</protein>
<organism evidence="3">
    <name type="scientific">viral metagenome</name>
    <dbReference type="NCBI Taxonomy" id="1070528"/>
    <lineage>
        <taxon>unclassified sequences</taxon>
        <taxon>metagenomes</taxon>
        <taxon>organismal metagenomes</taxon>
    </lineage>
</organism>
<keyword evidence="2" id="KW-0812">Transmembrane</keyword>
<proteinExistence type="predicted"/>
<evidence type="ECO:0000256" key="1">
    <source>
        <dbReference type="SAM" id="MobiDB-lite"/>
    </source>
</evidence>
<evidence type="ECO:0000256" key="2">
    <source>
        <dbReference type="SAM" id="Phobius"/>
    </source>
</evidence>
<dbReference type="EMBL" id="MN739833">
    <property type="protein sequence ID" value="QHT73874.1"/>
    <property type="molecule type" value="Genomic_DNA"/>
</dbReference>